<accession>A0A7X4HC77</accession>
<gene>
    <name evidence="1" type="ORF">GTP77_11255</name>
</gene>
<dbReference type="RefSeq" id="WP_161072255.1">
    <property type="nucleotide sequence ID" value="NZ_CP086370.1"/>
</dbReference>
<dbReference type="Proteomes" id="UP000450676">
    <property type="component" value="Unassembled WGS sequence"/>
</dbReference>
<evidence type="ECO:0008006" key="3">
    <source>
        <dbReference type="Google" id="ProtNLM"/>
    </source>
</evidence>
<proteinExistence type="predicted"/>
<comment type="caution">
    <text evidence="1">The sequence shown here is derived from an EMBL/GenBank/DDBJ whole genome shotgun (WGS) entry which is preliminary data.</text>
</comment>
<evidence type="ECO:0000313" key="1">
    <source>
        <dbReference type="EMBL" id="MYN07912.1"/>
    </source>
</evidence>
<keyword evidence="2" id="KW-1185">Reference proteome</keyword>
<dbReference type="EMBL" id="WWCU01000010">
    <property type="protein sequence ID" value="MYN07912.1"/>
    <property type="molecule type" value="Genomic_DNA"/>
</dbReference>
<name>A0A7X4HC77_9BURK</name>
<reference evidence="1 2" key="1">
    <citation type="submission" date="2019-12" db="EMBL/GenBank/DDBJ databases">
        <title>Novel species isolated from a subtropical stream in China.</title>
        <authorList>
            <person name="Lu H."/>
        </authorList>
    </citation>
    <scope>NUCLEOTIDE SEQUENCE [LARGE SCALE GENOMIC DNA]</scope>
    <source>
        <strain evidence="1 2">FT127W</strain>
    </source>
</reference>
<evidence type="ECO:0000313" key="2">
    <source>
        <dbReference type="Proteomes" id="UP000450676"/>
    </source>
</evidence>
<organism evidence="1 2">
    <name type="scientific">Pseudoduganella aquatica</name>
    <dbReference type="NCBI Taxonomy" id="2660641"/>
    <lineage>
        <taxon>Bacteria</taxon>
        <taxon>Pseudomonadati</taxon>
        <taxon>Pseudomonadota</taxon>
        <taxon>Betaproteobacteria</taxon>
        <taxon>Burkholderiales</taxon>
        <taxon>Oxalobacteraceae</taxon>
        <taxon>Telluria group</taxon>
        <taxon>Pseudoduganella</taxon>
    </lineage>
</organism>
<dbReference type="AlphaFoldDB" id="A0A7X4HC77"/>
<protein>
    <recommendedName>
        <fullName evidence="3">Fimbrial assembly protein</fullName>
    </recommendedName>
</protein>
<sequence length="223" mass="25415">MNAASRKALSPRAAALPYWLREFSLIRAQVLAFVLTAALAAAAVTASRWYFHQARDYQAWAQQKRNGARDRLFNAETEKREIRLYQPQYAALRERGLIGKENRLDWVDAIRQVQEQRKLLPISYELAPQQPVRLDPATPLGGYRLHGSRMNLHMDLLHEGDLFVLLDDLRQRSFYSAQECSIKRAATGLPTPLAPTLTADCTLNWLTLTPAPAPQIAQQWRPQ</sequence>